<dbReference type="Proteomes" id="UP001066276">
    <property type="component" value="Chromosome 6"/>
</dbReference>
<sequence length="109" mass="11575">MGGLGLSVGLWVDSAVVVGTPLLAVGGFLDACLSFGSLFASPARASVGDFYANGAEQTAMLIMRAYVPFLQEEGGDNAPVAAEDTEDSDEDREEEDVDNRAHLIQQYFQ</sequence>
<feature type="compositionally biased region" description="Acidic residues" evidence="1">
    <location>
        <begin position="83"/>
        <end position="97"/>
    </location>
</feature>
<evidence type="ECO:0000256" key="1">
    <source>
        <dbReference type="SAM" id="MobiDB-lite"/>
    </source>
</evidence>
<keyword evidence="3" id="KW-1185">Reference proteome</keyword>
<organism evidence="2 3">
    <name type="scientific">Pleurodeles waltl</name>
    <name type="common">Iberian ribbed newt</name>
    <dbReference type="NCBI Taxonomy" id="8319"/>
    <lineage>
        <taxon>Eukaryota</taxon>
        <taxon>Metazoa</taxon>
        <taxon>Chordata</taxon>
        <taxon>Craniata</taxon>
        <taxon>Vertebrata</taxon>
        <taxon>Euteleostomi</taxon>
        <taxon>Amphibia</taxon>
        <taxon>Batrachia</taxon>
        <taxon>Caudata</taxon>
        <taxon>Salamandroidea</taxon>
        <taxon>Salamandridae</taxon>
        <taxon>Pleurodelinae</taxon>
        <taxon>Pleurodeles</taxon>
    </lineage>
</organism>
<reference evidence="2" key="1">
    <citation type="journal article" date="2022" name="bioRxiv">
        <title>Sequencing and chromosome-scale assembly of the giantPleurodeles waltlgenome.</title>
        <authorList>
            <person name="Brown T."/>
            <person name="Elewa A."/>
            <person name="Iarovenko S."/>
            <person name="Subramanian E."/>
            <person name="Araus A.J."/>
            <person name="Petzold A."/>
            <person name="Susuki M."/>
            <person name="Suzuki K.-i.T."/>
            <person name="Hayashi T."/>
            <person name="Toyoda A."/>
            <person name="Oliveira C."/>
            <person name="Osipova E."/>
            <person name="Leigh N.D."/>
            <person name="Simon A."/>
            <person name="Yun M.H."/>
        </authorList>
    </citation>
    <scope>NUCLEOTIDE SEQUENCE</scope>
    <source>
        <strain evidence="2">20211129_DDA</strain>
        <tissue evidence="2">Liver</tissue>
    </source>
</reference>
<evidence type="ECO:0000313" key="2">
    <source>
        <dbReference type="EMBL" id="KAJ1140931.1"/>
    </source>
</evidence>
<evidence type="ECO:0000313" key="3">
    <source>
        <dbReference type="Proteomes" id="UP001066276"/>
    </source>
</evidence>
<dbReference type="AlphaFoldDB" id="A0AAV7QK77"/>
<comment type="caution">
    <text evidence="2">The sequence shown here is derived from an EMBL/GenBank/DDBJ whole genome shotgun (WGS) entry which is preliminary data.</text>
</comment>
<dbReference type="EMBL" id="JANPWB010000010">
    <property type="protein sequence ID" value="KAJ1140931.1"/>
    <property type="molecule type" value="Genomic_DNA"/>
</dbReference>
<proteinExistence type="predicted"/>
<name>A0AAV7QK77_PLEWA</name>
<feature type="region of interest" description="Disordered" evidence="1">
    <location>
        <begin position="75"/>
        <end position="99"/>
    </location>
</feature>
<protein>
    <submittedName>
        <fullName evidence="2">Uncharacterized protein</fullName>
    </submittedName>
</protein>
<accession>A0AAV7QK77</accession>
<gene>
    <name evidence="2" type="ORF">NDU88_007268</name>
</gene>